<evidence type="ECO:0000256" key="2">
    <source>
        <dbReference type="SAM" id="Phobius"/>
    </source>
</evidence>
<evidence type="ECO:0000313" key="4">
    <source>
        <dbReference type="Proteomes" id="UP000198949"/>
    </source>
</evidence>
<feature type="compositionally biased region" description="Gly residues" evidence="1">
    <location>
        <begin position="82"/>
        <end position="108"/>
    </location>
</feature>
<evidence type="ECO:0000313" key="3">
    <source>
        <dbReference type="EMBL" id="SDD55923.1"/>
    </source>
</evidence>
<dbReference type="AlphaFoldDB" id="A0A1G6VR83"/>
<keyword evidence="2" id="KW-0812">Transmembrane</keyword>
<sequence>MEFPFSASTFVLGVVALGVLISIGLSLTPRARADRAAARLHRQEMTELRSRVAANARRTYDKQFRGSARNVHRRRYSSHSSGGDGGGGGYGGDSSCDSGGGGGDGGGC</sequence>
<gene>
    <name evidence="3" type="ORF">SAMN05216270_10581</name>
</gene>
<dbReference type="Proteomes" id="UP000198949">
    <property type="component" value="Unassembled WGS sequence"/>
</dbReference>
<proteinExistence type="predicted"/>
<accession>A0A1G6VR83</accession>
<dbReference type="EMBL" id="FNAD01000005">
    <property type="protein sequence ID" value="SDD55923.1"/>
    <property type="molecule type" value="Genomic_DNA"/>
</dbReference>
<protein>
    <submittedName>
        <fullName evidence="3">Uncharacterized protein</fullName>
    </submittedName>
</protein>
<feature type="transmembrane region" description="Helical" evidence="2">
    <location>
        <begin position="6"/>
        <end position="27"/>
    </location>
</feature>
<dbReference type="RefSeq" id="WP_091033038.1">
    <property type="nucleotide sequence ID" value="NZ_FNAD01000005.1"/>
</dbReference>
<feature type="region of interest" description="Disordered" evidence="1">
    <location>
        <begin position="62"/>
        <end position="108"/>
    </location>
</feature>
<keyword evidence="2" id="KW-1133">Transmembrane helix</keyword>
<organism evidence="3 4">
    <name type="scientific">Glycomyces harbinensis</name>
    <dbReference type="NCBI Taxonomy" id="58114"/>
    <lineage>
        <taxon>Bacteria</taxon>
        <taxon>Bacillati</taxon>
        <taxon>Actinomycetota</taxon>
        <taxon>Actinomycetes</taxon>
        <taxon>Glycomycetales</taxon>
        <taxon>Glycomycetaceae</taxon>
        <taxon>Glycomyces</taxon>
    </lineage>
</organism>
<name>A0A1G6VR83_9ACTN</name>
<keyword evidence="4" id="KW-1185">Reference proteome</keyword>
<reference evidence="4" key="1">
    <citation type="submission" date="2016-10" db="EMBL/GenBank/DDBJ databases">
        <authorList>
            <person name="Varghese N."/>
            <person name="Submissions S."/>
        </authorList>
    </citation>
    <scope>NUCLEOTIDE SEQUENCE [LARGE SCALE GENOMIC DNA]</scope>
    <source>
        <strain evidence="4">CGMCC 4.3516</strain>
    </source>
</reference>
<evidence type="ECO:0000256" key="1">
    <source>
        <dbReference type="SAM" id="MobiDB-lite"/>
    </source>
</evidence>
<keyword evidence="2" id="KW-0472">Membrane</keyword>